<dbReference type="Pfam" id="PF15655">
    <property type="entry name" value="Imm-NTF2"/>
    <property type="match status" value="1"/>
</dbReference>
<evidence type="ECO:0000259" key="1">
    <source>
        <dbReference type="Pfam" id="PF15655"/>
    </source>
</evidence>
<accession>A0A2N9X7L7</accession>
<feature type="domain" description="NTF2 fold immunity protein" evidence="1">
    <location>
        <begin position="6"/>
        <end position="133"/>
    </location>
</feature>
<organism evidence="2 3">
    <name type="scientific">Snodgrassella alvi</name>
    <dbReference type="NCBI Taxonomy" id="1196083"/>
    <lineage>
        <taxon>Bacteria</taxon>
        <taxon>Pseudomonadati</taxon>
        <taxon>Pseudomonadota</taxon>
        <taxon>Betaproteobacteria</taxon>
        <taxon>Neisseriales</taxon>
        <taxon>Neisseriaceae</taxon>
        <taxon>Snodgrassella</taxon>
    </lineage>
</organism>
<reference evidence="2" key="1">
    <citation type="journal article" date="2017" name="MBio">
        <title>Type VI secretion-mediated competition in the bee gut microbiome.</title>
        <authorList>
            <person name="Steele M.I."/>
            <person name="Kwong W.K."/>
            <person name="Powell J.E."/>
            <person name="Whiteley M."/>
            <person name="Moran N.A."/>
        </authorList>
    </citation>
    <scope>NUCLEOTIDE SEQUENCE [LARGE SCALE GENOMIC DNA]</scope>
    <source>
        <strain evidence="2">WkB273</strain>
    </source>
</reference>
<evidence type="ECO:0000313" key="2">
    <source>
        <dbReference type="EMBL" id="PIT39735.1"/>
    </source>
</evidence>
<dbReference type="InterPro" id="IPR028049">
    <property type="entry name" value="Imm-NTF2"/>
</dbReference>
<keyword evidence="3" id="KW-1185">Reference proteome</keyword>
<proteinExistence type="predicted"/>
<dbReference type="RefSeq" id="WP_100151982.1">
    <property type="nucleotide sequence ID" value="NZ_MEIL01000025.1"/>
</dbReference>
<evidence type="ECO:0000313" key="3">
    <source>
        <dbReference type="Proteomes" id="UP000230202"/>
    </source>
</evidence>
<sequence length="135" mass="16309">MSLENAENILKNFIIAMNNWEKHYYPLVKNGSSEEVRLNMIDDLNCIFNKYCTKKERKYGRQVSLGCGNPPEYSPDEKFLKTEELKNNKIVIYTQEQNGVKDQFRYTLHFKNHEWRIDKKEVYDDIDNKWEKYTL</sequence>
<name>A0A2N9X7L7_9NEIS</name>
<dbReference type="EMBL" id="MEIL01000025">
    <property type="protein sequence ID" value="PIT39735.1"/>
    <property type="molecule type" value="Genomic_DNA"/>
</dbReference>
<comment type="caution">
    <text evidence="2">The sequence shown here is derived from an EMBL/GenBank/DDBJ whole genome shotgun (WGS) entry which is preliminary data.</text>
</comment>
<protein>
    <recommendedName>
        <fullName evidence="1">NTF2 fold immunity protein domain-containing protein</fullName>
    </recommendedName>
</protein>
<gene>
    <name evidence="2" type="ORF">BHC54_04790</name>
</gene>
<dbReference type="Proteomes" id="UP000230202">
    <property type="component" value="Unassembled WGS sequence"/>
</dbReference>
<dbReference type="AlphaFoldDB" id="A0A2N9X7L7"/>